<dbReference type="InterPro" id="IPR050129">
    <property type="entry name" value="Zn_alcohol_dh"/>
</dbReference>
<dbReference type="PANTHER" id="PTHR43401">
    <property type="entry name" value="L-THREONINE 3-DEHYDROGENASE"/>
    <property type="match status" value="1"/>
</dbReference>
<accession>C8VW88</accession>
<comment type="similarity">
    <text evidence="4">Belongs to the zinc-containing alcohol dehydrogenase family.</text>
</comment>
<dbReference type="GO" id="GO:0008270">
    <property type="term" value="F:zinc ion binding"/>
    <property type="evidence" value="ECO:0007669"/>
    <property type="project" value="InterPro"/>
</dbReference>
<dbReference type="InterPro" id="IPR020843">
    <property type="entry name" value="ER"/>
</dbReference>
<dbReference type="InterPro" id="IPR002328">
    <property type="entry name" value="ADH_Zn_CS"/>
</dbReference>
<evidence type="ECO:0000256" key="2">
    <source>
        <dbReference type="ARBA" id="ARBA00022833"/>
    </source>
</evidence>
<dbReference type="Proteomes" id="UP000002217">
    <property type="component" value="Chromosome"/>
</dbReference>
<protein>
    <submittedName>
        <fullName evidence="6">Alcohol dehydrogenase GroES domain protein</fullName>
    </submittedName>
</protein>
<dbReference type="InterPro" id="IPR013149">
    <property type="entry name" value="ADH-like_C"/>
</dbReference>
<dbReference type="Pfam" id="PF08240">
    <property type="entry name" value="ADH_N"/>
    <property type="match status" value="1"/>
</dbReference>
<dbReference type="SUPFAM" id="SSF50129">
    <property type="entry name" value="GroES-like"/>
    <property type="match status" value="1"/>
</dbReference>
<dbReference type="PANTHER" id="PTHR43401:SF2">
    <property type="entry name" value="L-THREONINE 3-DEHYDROGENASE"/>
    <property type="match status" value="1"/>
</dbReference>
<keyword evidence="2 4" id="KW-0862">Zinc</keyword>
<organism evidence="6 7">
    <name type="scientific">Desulfofarcimen acetoxidans (strain ATCC 49208 / DSM 771 / KCTC 5769 / VKM B-1644 / 5575)</name>
    <name type="common">Desulfotomaculum acetoxidans</name>
    <dbReference type="NCBI Taxonomy" id="485916"/>
    <lineage>
        <taxon>Bacteria</taxon>
        <taxon>Bacillati</taxon>
        <taxon>Bacillota</taxon>
        <taxon>Clostridia</taxon>
        <taxon>Eubacteriales</taxon>
        <taxon>Peptococcaceae</taxon>
        <taxon>Desulfofarcimen</taxon>
    </lineage>
</organism>
<evidence type="ECO:0000313" key="6">
    <source>
        <dbReference type="EMBL" id="ACV62440.1"/>
    </source>
</evidence>
<name>C8VW88_DESAS</name>
<dbReference type="Gene3D" id="3.90.180.10">
    <property type="entry name" value="Medium-chain alcohol dehydrogenases, catalytic domain"/>
    <property type="match status" value="1"/>
</dbReference>
<keyword evidence="1 4" id="KW-0479">Metal-binding</keyword>
<evidence type="ECO:0000256" key="4">
    <source>
        <dbReference type="RuleBase" id="RU361277"/>
    </source>
</evidence>
<dbReference type="Pfam" id="PF00107">
    <property type="entry name" value="ADH_zinc_N"/>
    <property type="match status" value="1"/>
</dbReference>
<feature type="domain" description="Enoyl reductase (ER)" evidence="5">
    <location>
        <begin position="8"/>
        <end position="343"/>
    </location>
</feature>
<evidence type="ECO:0000313" key="7">
    <source>
        <dbReference type="Proteomes" id="UP000002217"/>
    </source>
</evidence>
<dbReference type="InterPro" id="IPR011032">
    <property type="entry name" value="GroES-like_sf"/>
</dbReference>
<keyword evidence="7" id="KW-1185">Reference proteome</keyword>
<comment type="cofactor">
    <cofactor evidence="4">
        <name>Zn(2+)</name>
        <dbReference type="ChEBI" id="CHEBI:29105"/>
    </cofactor>
</comment>
<dbReference type="RefSeq" id="WP_015757151.1">
    <property type="nucleotide sequence ID" value="NC_013216.1"/>
</dbReference>
<dbReference type="PROSITE" id="PS00059">
    <property type="entry name" value="ADH_ZINC"/>
    <property type="match status" value="1"/>
</dbReference>
<dbReference type="SUPFAM" id="SSF51735">
    <property type="entry name" value="NAD(P)-binding Rossmann-fold domains"/>
    <property type="match status" value="1"/>
</dbReference>
<dbReference type="OrthoDB" id="9769198at2"/>
<dbReference type="CDD" id="cd08235">
    <property type="entry name" value="iditol_2_DH_like"/>
    <property type="match status" value="1"/>
</dbReference>
<dbReference type="InterPro" id="IPR013154">
    <property type="entry name" value="ADH-like_N"/>
</dbReference>
<dbReference type="Gene3D" id="3.40.50.720">
    <property type="entry name" value="NAD(P)-binding Rossmann-like Domain"/>
    <property type="match status" value="1"/>
</dbReference>
<keyword evidence="3" id="KW-0560">Oxidoreductase</keyword>
<dbReference type="AlphaFoldDB" id="C8VW88"/>
<proteinExistence type="inferred from homology"/>
<evidence type="ECO:0000259" key="5">
    <source>
        <dbReference type="SMART" id="SM00829"/>
    </source>
</evidence>
<dbReference type="GO" id="GO:0016491">
    <property type="term" value="F:oxidoreductase activity"/>
    <property type="evidence" value="ECO:0007669"/>
    <property type="project" value="UniProtKB-KW"/>
</dbReference>
<dbReference type="EMBL" id="CP001720">
    <property type="protein sequence ID" value="ACV62440.1"/>
    <property type="molecule type" value="Genomic_DNA"/>
</dbReference>
<reference evidence="6 7" key="1">
    <citation type="journal article" date="2009" name="Stand. Genomic Sci.">
        <title>Complete genome sequence of Desulfotomaculum acetoxidans type strain (5575).</title>
        <authorList>
            <person name="Spring S."/>
            <person name="Lapidus A."/>
            <person name="Schroder M."/>
            <person name="Gleim D."/>
            <person name="Sims D."/>
            <person name="Meincke L."/>
            <person name="Glavina Del Rio T."/>
            <person name="Tice H."/>
            <person name="Copeland A."/>
            <person name="Cheng J.F."/>
            <person name="Lucas S."/>
            <person name="Chen F."/>
            <person name="Nolan M."/>
            <person name="Bruce D."/>
            <person name="Goodwin L."/>
            <person name="Pitluck S."/>
            <person name="Ivanova N."/>
            <person name="Mavromatis K."/>
            <person name="Mikhailova N."/>
            <person name="Pati A."/>
            <person name="Chen A."/>
            <person name="Palaniappan K."/>
            <person name="Land M."/>
            <person name="Hauser L."/>
            <person name="Chang Y.J."/>
            <person name="Jeffries C.D."/>
            <person name="Chain P."/>
            <person name="Saunders E."/>
            <person name="Brettin T."/>
            <person name="Detter J.C."/>
            <person name="Goker M."/>
            <person name="Bristow J."/>
            <person name="Eisen J.A."/>
            <person name="Markowitz V."/>
            <person name="Hugenholtz P."/>
            <person name="Kyrpides N.C."/>
            <person name="Klenk H.P."/>
            <person name="Han C."/>
        </authorList>
    </citation>
    <scope>NUCLEOTIDE SEQUENCE [LARGE SCALE GENOMIC DNA]</scope>
    <source>
        <strain evidence="7">ATCC 49208 / DSM 771 / VKM B-1644</strain>
    </source>
</reference>
<sequence>MKAALLEGINKLRITNVPTPKCKQGEVLIKVGVCGMCRTDMKAYMYGQRDLRLPRIIGHEIAGTVVEMGEGVTQVKLGDRVQVAPGLPCGSCSYCLQGLHHMCDYVQIMGFHYDGGFAEYVLVPNNGVSCGVLNKIPEELSFQEAAITEPLACSINMQESLQVGLGDIVIIFGAGPLGILNAKLAVARGANKVILIEINENRLAIAKNREFHYCVNPLQTNSIKEVMEVTGGRGADVVIPCCPDPDVVGTGLAMLSKRGRFGFFSGLMMNFGSIKVDFNLIHYKELRVYGAYGCSSLHNRTAVEMLVTEKVKVKDMITRCIQLEEVISGIKMIADMKEMKIVINFE</sequence>
<evidence type="ECO:0000256" key="1">
    <source>
        <dbReference type="ARBA" id="ARBA00022723"/>
    </source>
</evidence>
<gene>
    <name evidence="6" type="ordered locus">Dtox_1581</name>
</gene>
<dbReference type="STRING" id="485916.Dtox_1581"/>
<evidence type="ECO:0000256" key="3">
    <source>
        <dbReference type="ARBA" id="ARBA00023002"/>
    </source>
</evidence>
<dbReference type="KEGG" id="dae:Dtox_1581"/>
<dbReference type="eggNOG" id="COG1063">
    <property type="taxonomic scope" value="Bacteria"/>
</dbReference>
<dbReference type="InterPro" id="IPR036291">
    <property type="entry name" value="NAD(P)-bd_dom_sf"/>
</dbReference>
<dbReference type="HOGENOM" id="CLU_026673_11_0_9"/>
<dbReference type="SMART" id="SM00829">
    <property type="entry name" value="PKS_ER"/>
    <property type="match status" value="1"/>
</dbReference>